<feature type="transmembrane region" description="Helical" evidence="9">
    <location>
        <begin position="1018"/>
        <end position="1036"/>
    </location>
</feature>
<dbReference type="InterPro" id="IPR036259">
    <property type="entry name" value="MFS_trans_sf"/>
</dbReference>
<proteinExistence type="inferred from homology"/>
<dbReference type="PROSITE" id="PS00216">
    <property type="entry name" value="SUGAR_TRANSPORT_1"/>
    <property type="match status" value="1"/>
</dbReference>
<evidence type="ECO:0000259" key="10">
    <source>
        <dbReference type="PROSITE" id="PS50850"/>
    </source>
</evidence>
<keyword evidence="6" id="KW-0325">Glycoprotein</keyword>
<feature type="region of interest" description="Disordered" evidence="8">
    <location>
        <begin position="294"/>
        <end position="325"/>
    </location>
</feature>
<dbReference type="InterPro" id="IPR005829">
    <property type="entry name" value="Sugar_transporter_CS"/>
</dbReference>
<evidence type="ECO:0000256" key="5">
    <source>
        <dbReference type="ARBA" id="ARBA00023136"/>
    </source>
</evidence>
<evidence type="ECO:0000256" key="9">
    <source>
        <dbReference type="SAM" id="Phobius"/>
    </source>
</evidence>
<dbReference type="NCBIfam" id="TIGR00879">
    <property type="entry name" value="SP"/>
    <property type="match status" value="1"/>
</dbReference>
<feature type="transmembrane region" description="Helical" evidence="9">
    <location>
        <begin position="650"/>
        <end position="672"/>
    </location>
</feature>
<feature type="region of interest" description="Disordered" evidence="8">
    <location>
        <begin position="407"/>
        <end position="506"/>
    </location>
</feature>
<evidence type="ECO:0000256" key="2">
    <source>
        <dbReference type="ARBA" id="ARBA00022475"/>
    </source>
</evidence>
<dbReference type="GO" id="GO:0005886">
    <property type="term" value="C:plasma membrane"/>
    <property type="evidence" value="ECO:0007669"/>
    <property type="project" value="UniProtKB-SubCell"/>
</dbReference>
<evidence type="ECO:0000256" key="3">
    <source>
        <dbReference type="ARBA" id="ARBA00022692"/>
    </source>
</evidence>
<keyword evidence="4 9" id="KW-1133">Transmembrane helix</keyword>
<feature type="transmembrane region" description="Helical" evidence="9">
    <location>
        <begin position="847"/>
        <end position="873"/>
    </location>
</feature>
<dbReference type="PROSITE" id="PS50850">
    <property type="entry name" value="MFS"/>
    <property type="match status" value="1"/>
</dbReference>
<dbReference type="FunFam" id="1.20.1250.20:FF:000055">
    <property type="entry name" value="Facilitated trehalose transporter Tret1-2 homolog"/>
    <property type="match status" value="1"/>
</dbReference>
<keyword evidence="5 9" id="KW-0472">Membrane</keyword>
<dbReference type="InterPro" id="IPR050549">
    <property type="entry name" value="MFS_Trehalose_Transporter"/>
</dbReference>
<dbReference type="InterPro" id="IPR020846">
    <property type="entry name" value="MFS_dom"/>
</dbReference>
<dbReference type="InterPro" id="IPR003663">
    <property type="entry name" value="Sugar/inositol_transpt"/>
</dbReference>
<accession>A0A8J6HKW0</accession>
<evidence type="ECO:0000256" key="7">
    <source>
        <dbReference type="ARBA" id="ARBA00024348"/>
    </source>
</evidence>
<evidence type="ECO:0000256" key="8">
    <source>
        <dbReference type="SAM" id="MobiDB-lite"/>
    </source>
</evidence>
<dbReference type="Pfam" id="PF00083">
    <property type="entry name" value="Sugar_tr"/>
    <property type="match status" value="1"/>
</dbReference>
<evidence type="ECO:0000256" key="4">
    <source>
        <dbReference type="ARBA" id="ARBA00022989"/>
    </source>
</evidence>
<keyword evidence="12" id="KW-1185">Reference proteome</keyword>
<dbReference type="AlphaFoldDB" id="A0A8J6HKW0"/>
<feature type="transmembrane region" description="Helical" evidence="9">
    <location>
        <begin position="738"/>
        <end position="757"/>
    </location>
</feature>
<feature type="transmembrane region" description="Helical" evidence="9">
    <location>
        <begin position="952"/>
        <end position="973"/>
    </location>
</feature>
<feature type="transmembrane region" description="Helical" evidence="9">
    <location>
        <begin position="679"/>
        <end position="698"/>
    </location>
</feature>
<keyword evidence="2" id="KW-1003">Cell membrane</keyword>
<evidence type="ECO:0000256" key="1">
    <source>
        <dbReference type="ARBA" id="ARBA00004651"/>
    </source>
</evidence>
<dbReference type="Gene3D" id="1.20.1250.20">
    <property type="entry name" value="MFS general substrate transporter like domains"/>
    <property type="match status" value="1"/>
</dbReference>
<sequence>MKENPRENERLLTEIRSKYVEYPATERLPLVKKPTNLKLEGELYATTEQAEKFIRYLLTTRPQLLKKPTTLKLEGEMDTNTENREKFVPLELAPRPPLCKKFTNLHLEGDHDNLTEKQEKFVRHEVQKRPPLTKNETNLCIEGELDFLPEYRKEFIEYKAERRKLVLPVNNLKTDGFYDVVPEVSAAFQQQIHPQIPNLRGTETHEDLPLRARLGSCGCPHGDVAVVSVPGRTRESSLKGEGPMEVDTESRTQFVEKPPSKSETVKAPNNLLLEGRIDLNPEYKNAYIDFTKEAPKTRRRAAPQEGNLKSEGKMETSPEYKSSYVDFPRRRPQVKKPECSLSSEGEVDHMTEKSAKYVPFPNVSRTGPLKRDSELKLEGDFECQPEYRKAYIDYLVRERVERKARPLDNLGQHPKRLVESEPLLKTPATVKVNEKPSPTSKEEIPKSSRNRSLSQIEASVFGPKLPVPKKSSSRSPSPAPSRRRSRTLPRSQNATNSSDSEAPARKYKTFGKPVLVENMASRSATPVLPLIDVSAKNKWMRDSSVESSSAFVVLDKNVARRGAQSKTKWTPYWPSSSFEMTEKTGVSTNNLVEEVNYGEGKKLPQYVAALSVCMGSVAAGTVLGWTGNITSADLASGALNDIYVDPDGDYGWIGSFMTLGAMLMCFPIGFICDLIGRKLAMLLTIIPFTVGWLLIIFANSTGMIFAGRFITGLAGGSFCVSAPLYTSEIAQKEIRGALGSYFQLLLTVGILFAYLLGAFIKPQIVAVICAIVPLVFGVVFFFQPETPVYSLKKGNEDAAVKALRKLRGDNYNVDAEIADIKASLEQEKKDRISFRESFKKRATKKSLVICFGLMFFQQLGGINAVIFYVGTIFQGANSGLEPSNVTILVGVMQVVATFVASLVIDKFGRKILLLISDLVMAIAGILLAVYFTLTDRDLISEDEKSNIGFLPILAVCIFIIVFSLGFGPIPWMISSELFPPEIKSNASSAAGTFNWFLAFLVTKFYGDLSNAIMTDTTFYIFAGISLVGTVFIFFLVPETKGKTLDEIQRELNGEKTVGQGIDNQGFSS</sequence>
<feature type="transmembrane region" description="Helical" evidence="9">
    <location>
        <begin position="704"/>
        <end position="726"/>
    </location>
</feature>
<reference evidence="11" key="2">
    <citation type="submission" date="2021-08" db="EMBL/GenBank/DDBJ databases">
        <authorList>
            <person name="Eriksson T."/>
        </authorList>
    </citation>
    <scope>NUCLEOTIDE SEQUENCE</scope>
    <source>
        <strain evidence="11">Stoneville</strain>
        <tissue evidence="11">Whole head</tissue>
    </source>
</reference>
<dbReference type="EMBL" id="JABDTM020021372">
    <property type="protein sequence ID" value="KAH0816554.1"/>
    <property type="molecule type" value="Genomic_DNA"/>
</dbReference>
<feature type="compositionally biased region" description="Basic and acidic residues" evidence="8">
    <location>
        <begin position="308"/>
        <end position="318"/>
    </location>
</feature>
<comment type="subcellular location">
    <subcellularLocation>
        <location evidence="1">Cell membrane</location>
        <topology evidence="1">Multi-pass membrane protein</topology>
    </subcellularLocation>
</comment>
<comment type="caution">
    <text evidence="11">The sequence shown here is derived from an EMBL/GenBank/DDBJ whole genome shotgun (WGS) entry which is preliminary data.</text>
</comment>
<dbReference type="Proteomes" id="UP000719412">
    <property type="component" value="Unassembled WGS sequence"/>
</dbReference>
<dbReference type="PANTHER" id="PTHR48021:SF1">
    <property type="entry name" value="GH07001P-RELATED"/>
    <property type="match status" value="1"/>
</dbReference>
<name>A0A8J6HKW0_TENMO</name>
<feature type="transmembrane region" description="Helical" evidence="9">
    <location>
        <begin position="885"/>
        <end position="904"/>
    </location>
</feature>
<evidence type="ECO:0000256" key="6">
    <source>
        <dbReference type="ARBA" id="ARBA00023180"/>
    </source>
</evidence>
<dbReference type="PROSITE" id="PS00217">
    <property type="entry name" value="SUGAR_TRANSPORT_2"/>
    <property type="match status" value="1"/>
</dbReference>
<comment type="similarity">
    <text evidence="7">Belongs to the major facilitator superfamily. Sugar transporter (TC 2.A.1.1) family. Trehalose transporter subfamily.</text>
</comment>
<evidence type="ECO:0000313" key="12">
    <source>
        <dbReference type="Proteomes" id="UP000719412"/>
    </source>
</evidence>
<dbReference type="PRINTS" id="PR00171">
    <property type="entry name" value="SUGRTRNSPORT"/>
</dbReference>
<dbReference type="PANTHER" id="PTHR48021">
    <property type="match status" value="1"/>
</dbReference>
<organism evidence="11 12">
    <name type="scientific">Tenebrio molitor</name>
    <name type="common">Yellow mealworm beetle</name>
    <dbReference type="NCBI Taxonomy" id="7067"/>
    <lineage>
        <taxon>Eukaryota</taxon>
        <taxon>Metazoa</taxon>
        <taxon>Ecdysozoa</taxon>
        <taxon>Arthropoda</taxon>
        <taxon>Hexapoda</taxon>
        <taxon>Insecta</taxon>
        <taxon>Pterygota</taxon>
        <taxon>Neoptera</taxon>
        <taxon>Endopterygota</taxon>
        <taxon>Coleoptera</taxon>
        <taxon>Polyphaga</taxon>
        <taxon>Cucujiformia</taxon>
        <taxon>Tenebrionidae</taxon>
        <taxon>Tenebrio</taxon>
    </lineage>
</organism>
<dbReference type="GO" id="GO:0051119">
    <property type="term" value="F:sugar transmembrane transporter activity"/>
    <property type="evidence" value="ECO:0007669"/>
    <property type="project" value="InterPro"/>
</dbReference>
<feature type="transmembrane region" description="Helical" evidence="9">
    <location>
        <begin position="985"/>
        <end position="1006"/>
    </location>
</feature>
<reference evidence="11" key="1">
    <citation type="journal article" date="2020" name="J Insects Food Feed">
        <title>The yellow mealworm (Tenebrio molitor) genome: a resource for the emerging insects as food and feed industry.</title>
        <authorList>
            <person name="Eriksson T."/>
            <person name="Andere A."/>
            <person name="Kelstrup H."/>
            <person name="Emery V."/>
            <person name="Picard C."/>
        </authorList>
    </citation>
    <scope>NUCLEOTIDE SEQUENCE</scope>
    <source>
        <strain evidence="11">Stoneville</strain>
        <tissue evidence="11">Whole head</tissue>
    </source>
</reference>
<feature type="transmembrane region" description="Helical" evidence="9">
    <location>
        <begin position="911"/>
        <end position="932"/>
    </location>
</feature>
<feature type="region of interest" description="Disordered" evidence="8">
    <location>
        <begin position="233"/>
        <end position="265"/>
    </location>
</feature>
<evidence type="ECO:0000313" key="11">
    <source>
        <dbReference type="EMBL" id="KAH0816554.1"/>
    </source>
</evidence>
<dbReference type="InterPro" id="IPR005828">
    <property type="entry name" value="MFS_sugar_transport-like"/>
</dbReference>
<feature type="domain" description="Major facilitator superfamily (MFS) profile" evidence="10">
    <location>
        <begin position="608"/>
        <end position="1040"/>
    </location>
</feature>
<gene>
    <name evidence="11" type="ORF">GEV33_006237</name>
</gene>
<feature type="transmembrane region" description="Helical" evidence="9">
    <location>
        <begin position="763"/>
        <end position="782"/>
    </location>
</feature>
<dbReference type="InterPro" id="IPR044775">
    <property type="entry name" value="MFS_ERD6/Tret1-like"/>
</dbReference>
<keyword evidence="3 9" id="KW-0812">Transmembrane</keyword>
<dbReference type="CDD" id="cd17358">
    <property type="entry name" value="MFS_GLUT6_8_Class3_like"/>
    <property type="match status" value="1"/>
</dbReference>
<protein>
    <recommendedName>
        <fullName evidence="10">Major facilitator superfamily (MFS) profile domain-containing protein</fullName>
    </recommendedName>
</protein>
<dbReference type="SUPFAM" id="SSF103473">
    <property type="entry name" value="MFS general substrate transporter"/>
    <property type="match status" value="1"/>
</dbReference>